<dbReference type="Proteomes" id="UP000054481">
    <property type="component" value="Unassembled WGS sequence"/>
</dbReference>
<gene>
    <name evidence="2" type="ORF">HIM_09604</name>
</gene>
<sequence>MAQLQALRAEGETDREEMRSQIRSFQAAAATPTSTSASTVANEPSPANVSYPIESSGQFQFRQKPTLPDPPKFDGTRKNFRPWFLEMKAKLALDRKAFTSEAEQFAYVSWTTSIAATGTQMQKHERWTG</sequence>
<proteinExistence type="predicted"/>
<evidence type="ECO:0000256" key="1">
    <source>
        <dbReference type="SAM" id="MobiDB-lite"/>
    </source>
</evidence>
<evidence type="ECO:0000313" key="3">
    <source>
        <dbReference type="Proteomes" id="UP000054481"/>
    </source>
</evidence>
<organism evidence="2 3">
    <name type="scientific">Hirsutella minnesotensis 3608</name>
    <dbReference type="NCBI Taxonomy" id="1043627"/>
    <lineage>
        <taxon>Eukaryota</taxon>
        <taxon>Fungi</taxon>
        <taxon>Dikarya</taxon>
        <taxon>Ascomycota</taxon>
        <taxon>Pezizomycotina</taxon>
        <taxon>Sordariomycetes</taxon>
        <taxon>Hypocreomycetidae</taxon>
        <taxon>Hypocreales</taxon>
        <taxon>Ophiocordycipitaceae</taxon>
        <taxon>Hirsutella</taxon>
    </lineage>
</organism>
<feature type="compositionally biased region" description="Basic and acidic residues" evidence="1">
    <location>
        <begin position="9"/>
        <end position="20"/>
    </location>
</feature>
<dbReference type="EMBL" id="KQ030596">
    <property type="protein sequence ID" value="KJZ70993.1"/>
    <property type="molecule type" value="Genomic_DNA"/>
</dbReference>
<feature type="region of interest" description="Disordered" evidence="1">
    <location>
        <begin position="1"/>
        <end position="75"/>
    </location>
</feature>
<feature type="compositionally biased region" description="Low complexity" evidence="1">
    <location>
        <begin position="27"/>
        <end position="41"/>
    </location>
</feature>
<feature type="compositionally biased region" description="Polar residues" evidence="1">
    <location>
        <begin position="45"/>
        <end position="63"/>
    </location>
</feature>
<name>A0A0F7ZS99_9HYPO</name>
<keyword evidence="3" id="KW-1185">Reference proteome</keyword>
<reference evidence="2 3" key="1">
    <citation type="journal article" date="2014" name="Genome Biol. Evol.">
        <title>Comparative genomics and transcriptomics analyses reveal divergent lifestyle features of nematode endoparasitic fungus Hirsutella minnesotensis.</title>
        <authorList>
            <person name="Lai Y."/>
            <person name="Liu K."/>
            <person name="Zhang X."/>
            <person name="Zhang X."/>
            <person name="Li K."/>
            <person name="Wang N."/>
            <person name="Shu C."/>
            <person name="Wu Y."/>
            <person name="Wang C."/>
            <person name="Bushley K.E."/>
            <person name="Xiang M."/>
            <person name="Liu X."/>
        </authorList>
    </citation>
    <scope>NUCLEOTIDE SEQUENCE [LARGE SCALE GENOMIC DNA]</scope>
    <source>
        <strain evidence="2 3">3608</strain>
    </source>
</reference>
<dbReference type="AlphaFoldDB" id="A0A0F7ZS99"/>
<protein>
    <submittedName>
        <fullName evidence="2">Uncharacterized protein</fullName>
    </submittedName>
</protein>
<accession>A0A0F7ZS99</accession>
<evidence type="ECO:0000313" key="2">
    <source>
        <dbReference type="EMBL" id="KJZ70993.1"/>
    </source>
</evidence>